<dbReference type="AlphaFoldDB" id="A0A1A8G954"/>
<feature type="region of interest" description="Disordered" evidence="1">
    <location>
        <begin position="43"/>
        <end position="72"/>
    </location>
</feature>
<accession>A0A1A8G954</accession>
<feature type="non-terminal residue" evidence="3">
    <location>
        <position position="84"/>
    </location>
</feature>
<feature type="transmembrane region" description="Helical" evidence="2">
    <location>
        <begin position="14"/>
        <end position="35"/>
    </location>
</feature>
<evidence type="ECO:0000313" key="3">
    <source>
        <dbReference type="EMBL" id="SBQ67561.1"/>
    </source>
</evidence>
<gene>
    <name evidence="3" type="primary">OLA.4778</name>
</gene>
<sequence>LQINYRSCIINVKYVFNLMTAVILILSLFLIRRILCLRTPLRQQGGVPQGPSKETFPFPRSSPWTGKLAGGQWRGYAKPFTRRD</sequence>
<keyword evidence="2" id="KW-0472">Membrane</keyword>
<evidence type="ECO:0000256" key="2">
    <source>
        <dbReference type="SAM" id="Phobius"/>
    </source>
</evidence>
<keyword evidence="2" id="KW-1133">Transmembrane helix</keyword>
<reference evidence="3" key="1">
    <citation type="submission" date="2016-05" db="EMBL/GenBank/DDBJ databases">
        <authorList>
            <person name="Lavstsen T."/>
            <person name="Jespersen J.S."/>
        </authorList>
    </citation>
    <scope>NUCLEOTIDE SEQUENCE</scope>
    <source>
        <tissue evidence="3">Brain</tissue>
    </source>
</reference>
<protein>
    <submittedName>
        <fullName evidence="3">Uncharacterized protein</fullName>
    </submittedName>
</protein>
<evidence type="ECO:0000256" key="1">
    <source>
        <dbReference type="SAM" id="MobiDB-lite"/>
    </source>
</evidence>
<name>A0A1A8G954_9TELE</name>
<organism evidence="3">
    <name type="scientific">Nothobranchius korthausae</name>
    <dbReference type="NCBI Taxonomy" id="1143690"/>
    <lineage>
        <taxon>Eukaryota</taxon>
        <taxon>Metazoa</taxon>
        <taxon>Chordata</taxon>
        <taxon>Craniata</taxon>
        <taxon>Vertebrata</taxon>
        <taxon>Euteleostomi</taxon>
        <taxon>Actinopterygii</taxon>
        <taxon>Neopterygii</taxon>
        <taxon>Teleostei</taxon>
        <taxon>Neoteleostei</taxon>
        <taxon>Acanthomorphata</taxon>
        <taxon>Ovalentaria</taxon>
        <taxon>Atherinomorphae</taxon>
        <taxon>Cyprinodontiformes</taxon>
        <taxon>Nothobranchiidae</taxon>
        <taxon>Nothobranchius</taxon>
    </lineage>
</organism>
<dbReference type="EMBL" id="HAEB01021034">
    <property type="protein sequence ID" value="SBQ67561.1"/>
    <property type="molecule type" value="Transcribed_RNA"/>
</dbReference>
<proteinExistence type="predicted"/>
<feature type="non-terminal residue" evidence="3">
    <location>
        <position position="1"/>
    </location>
</feature>
<keyword evidence="2" id="KW-0812">Transmembrane</keyword>
<reference evidence="3" key="2">
    <citation type="submission" date="2016-06" db="EMBL/GenBank/DDBJ databases">
        <title>The genome of a short-lived fish provides insights into sex chromosome evolution and the genetic control of aging.</title>
        <authorList>
            <person name="Reichwald K."/>
            <person name="Felder M."/>
            <person name="Petzold A."/>
            <person name="Koch P."/>
            <person name="Groth M."/>
            <person name="Platzer M."/>
        </authorList>
    </citation>
    <scope>NUCLEOTIDE SEQUENCE</scope>
    <source>
        <tissue evidence="3">Brain</tissue>
    </source>
</reference>